<dbReference type="Proteomes" id="UP000005203">
    <property type="component" value="Linkage group LG10"/>
</dbReference>
<comment type="domain">
    <text evidence="5">The HXXXXD motif is essential for acyltransferase activity and may constitute the binding site for the phosphate moiety of the glycerol-3-phosphate.</text>
</comment>
<evidence type="ECO:0000313" key="9">
    <source>
        <dbReference type="Proteomes" id="UP000005203"/>
    </source>
</evidence>
<dbReference type="InterPro" id="IPR002123">
    <property type="entry name" value="Plipid/glycerol_acylTrfase"/>
</dbReference>
<dbReference type="OrthoDB" id="202234at2759"/>
<dbReference type="NCBIfam" id="TIGR00530">
    <property type="entry name" value="AGP_acyltrn"/>
    <property type="match status" value="1"/>
</dbReference>
<dbReference type="SUPFAM" id="SSF69593">
    <property type="entry name" value="Glycerol-3-phosphate (1)-acyltransferase"/>
    <property type="match status" value="1"/>
</dbReference>
<gene>
    <name evidence="10" type="primary">LOC724995</name>
</gene>
<keyword evidence="5" id="KW-0594">Phospholipid biosynthesis</keyword>
<feature type="transmembrane region" description="Helical" evidence="6">
    <location>
        <begin position="12"/>
        <end position="29"/>
    </location>
</feature>
<evidence type="ECO:0000256" key="3">
    <source>
        <dbReference type="ARBA" id="ARBA00022679"/>
    </source>
</evidence>
<accession>A0A8B6XEE5</accession>
<protein>
    <recommendedName>
        <fullName evidence="5">1-acyl-sn-glycerol-3-phosphate acyltransferase</fullName>
        <ecNumber evidence="5">2.3.1.51</ecNumber>
    </recommendedName>
</protein>
<evidence type="ECO:0000313" key="8">
    <source>
        <dbReference type="EnsemblMetazoa" id="XP_001120897"/>
    </source>
</evidence>
<keyword evidence="3 5" id="KW-0808">Transferase</keyword>
<feature type="domain" description="Phospholipid/glycerol acyltransferase" evidence="7">
    <location>
        <begin position="101"/>
        <end position="218"/>
    </location>
</feature>
<keyword evidence="5" id="KW-1208">Phospholipid metabolism</keyword>
<evidence type="ECO:0000256" key="6">
    <source>
        <dbReference type="SAM" id="Phobius"/>
    </source>
</evidence>
<feature type="transmembrane region" description="Helical" evidence="6">
    <location>
        <begin position="199"/>
        <end position="221"/>
    </location>
</feature>
<keyword evidence="5" id="KW-0443">Lipid metabolism</keyword>
<evidence type="ECO:0000313" key="10">
    <source>
        <dbReference type="RefSeq" id="XP_001120897.2"/>
    </source>
</evidence>
<dbReference type="SMART" id="SM00563">
    <property type="entry name" value="PlsC"/>
    <property type="match status" value="1"/>
</dbReference>
<dbReference type="KEGG" id="ame:724995"/>
<dbReference type="AlphaFoldDB" id="A0A7M7FZE1"/>
<dbReference type="GeneID" id="724995"/>
<evidence type="ECO:0000259" key="7">
    <source>
        <dbReference type="SMART" id="SM00563"/>
    </source>
</evidence>
<keyword evidence="6" id="KW-0472">Membrane</keyword>
<reference evidence="8" key="1">
    <citation type="submission" date="2021-01" db="UniProtKB">
        <authorList>
            <consortium name="EnsemblMetazoa"/>
        </authorList>
    </citation>
    <scope>IDENTIFICATION</scope>
    <source>
        <strain evidence="8">DH4</strain>
    </source>
</reference>
<dbReference type="InterPro" id="IPR004552">
    <property type="entry name" value="AGP_acyltrans"/>
</dbReference>
<keyword evidence="6" id="KW-1133">Transmembrane helix</keyword>
<dbReference type="GO" id="GO:0005783">
    <property type="term" value="C:endoplasmic reticulum"/>
    <property type="evidence" value="ECO:0007669"/>
    <property type="project" value="TreeGrafter"/>
</dbReference>
<name>A0A7M7FZE1_APIME</name>
<keyword evidence="6" id="KW-0812">Transmembrane</keyword>
<evidence type="ECO:0000256" key="4">
    <source>
        <dbReference type="ARBA" id="ARBA00023315"/>
    </source>
</evidence>
<organism evidence="8">
    <name type="scientific">Apis mellifera</name>
    <name type="common">Honeybee</name>
    <dbReference type="NCBI Taxonomy" id="7460"/>
    <lineage>
        <taxon>Eukaryota</taxon>
        <taxon>Metazoa</taxon>
        <taxon>Ecdysozoa</taxon>
        <taxon>Arthropoda</taxon>
        <taxon>Hexapoda</taxon>
        <taxon>Insecta</taxon>
        <taxon>Pterygota</taxon>
        <taxon>Neoptera</taxon>
        <taxon>Endopterygota</taxon>
        <taxon>Hymenoptera</taxon>
        <taxon>Apocrita</taxon>
        <taxon>Aculeata</taxon>
        <taxon>Apoidea</taxon>
        <taxon>Anthophila</taxon>
        <taxon>Apidae</taxon>
        <taxon>Apis</taxon>
    </lineage>
</organism>
<dbReference type="EC" id="2.3.1.51" evidence="5"/>
<dbReference type="GO" id="GO:0003841">
    <property type="term" value="F:1-acylglycerol-3-phosphate O-acyltransferase activity"/>
    <property type="evidence" value="ECO:0007669"/>
    <property type="project" value="UniProtKB-UniRule"/>
</dbReference>
<sequence length="276" mass="32314">MLHFSLLKMVFLKFEMFLVIFILVLTLLYKKNGTFLYYFKYILYVGLSNIIVILVLPIFMFRPKNIHNLLIASYTCSWITKIVEIHWELRGKEHLEQDRGCIIVSNHQSAFDILGMYQIWPIMKKCTAIARRELFYVWPFGLAAWLAGLIFIDRRNAEKARLLINDTAKYVKEKKIKLWIYPEGTRRNTGEIHPFKKGAFYAAIHGQIPILPIVFSSYYFLSSKEKKFDSGRVIIKTLPAISTEGMTIDDVNKLLEKTQNVMSETLRELNREIQSS</sequence>
<evidence type="ECO:0000256" key="1">
    <source>
        <dbReference type="ARBA" id="ARBA00004728"/>
    </source>
</evidence>
<evidence type="ECO:0000256" key="2">
    <source>
        <dbReference type="ARBA" id="ARBA00008655"/>
    </source>
</evidence>
<comment type="catalytic activity">
    <reaction evidence="5">
        <text>a 1-acyl-sn-glycero-3-phosphate + an acyl-CoA = a 1,2-diacyl-sn-glycero-3-phosphate + CoA</text>
        <dbReference type="Rhea" id="RHEA:19709"/>
        <dbReference type="ChEBI" id="CHEBI:57287"/>
        <dbReference type="ChEBI" id="CHEBI:57970"/>
        <dbReference type="ChEBI" id="CHEBI:58342"/>
        <dbReference type="ChEBI" id="CHEBI:58608"/>
        <dbReference type="EC" id="2.3.1.51"/>
    </reaction>
</comment>
<comment type="pathway">
    <text evidence="1">Phospholipid metabolism; CDP-diacylglycerol biosynthesis; CDP-diacylglycerol from sn-glycerol 3-phosphate: step 2/3.</text>
</comment>
<accession>A0A7M7FZE1</accession>
<feature type="transmembrane region" description="Helical" evidence="6">
    <location>
        <begin position="134"/>
        <end position="152"/>
    </location>
</feature>
<keyword evidence="5" id="KW-0444">Lipid biosynthesis</keyword>
<reference evidence="10" key="2">
    <citation type="submission" date="2025-04" db="UniProtKB">
        <authorList>
            <consortium name="RefSeq"/>
        </authorList>
    </citation>
    <scope>IDENTIFICATION</scope>
    <source>
        <strain evidence="10">DH4</strain>
        <tissue evidence="10">Whole body</tissue>
    </source>
</reference>
<comment type="similarity">
    <text evidence="2 5">Belongs to the 1-acyl-sn-glycerol-3-phosphate acyltransferase family.</text>
</comment>
<dbReference type="RefSeq" id="XP_001120897.2">
    <property type="nucleotide sequence ID" value="XM_001120897.5"/>
</dbReference>
<feature type="transmembrane region" description="Helical" evidence="6">
    <location>
        <begin position="41"/>
        <end position="61"/>
    </location>
</feature>
<proteinExistence type="inferred from homology"/>
<dbReference type="Pfam" id="PF01553">
    <property type="entry name" value="Acyltransferase"/>
    <property type="match status" value="1"/>
</dbReference>
<dbReference type="CDD" id="cd07989">
    <property type="entry name" value="LPLAT_AGPAT-like"/>
    <property type="match status" value="1"/>
</dbReference>
<dbReference type="GO" id="GO:0006654">
    <property type="term" value="P:phosphatidic acid biosynthetic process"/>
    <property type="evidence" value="ECO:0007669"/>
    <property type="project" value="TreeGrafter"/>
</dbReference>
<dbReference type="GO" id="GO:0016020">
    <property type="term" value="C:membrane"/>
    <property type="evidence" value="ECO:0007669"/>
    <property type="project" value="InterPro"/>
</dbReference>
<dbReference type="PANTHER" id="PTHR10434">
    <property type="entry name" value="1-ACYL-SN-GLYCEROL-3-PHOSPHATE ACYLTRANSFERASE"/>
    <property type="match status" value="1"/>
</dbReference>
<dbReference type="PANTHER" id="PTHR10434:SF11">
    <property type="entry name" value="1-ACYL-SN-GLYCEROL-3-PHOSPHATE ACYLTRANSFERASE"/>
    <property type="match status" value="1"/>
</dbReference>
<dbReference type="EnsemblMetazoa" id="XM_001120897">
    <property type="protein sequence ID" value="XP_001120897"/>
    <property type="gene ID" value="LOC724995"/>
</dbReference>
<keyword evidence="9" id="KW-1185">Reference proteome</keyword>
<keyword evidence="4 5" id="KW-0012">Acyltransferase</keyword>
<evidence type="ECO:0000256" key="5">
    <source>
        <dbReference type="RuleBase" id="RU361267"/>
    </source>
</evidence>